<evidence type="ECO:0000256" key="4">
    <source>
        <dbReference type="ARBA" id="ARBA00022723"/>
    </source>
</evidence>
<protein>
    <recommendedName>
        <fullName evidence="12 13">Holliday junction resolvase RecU</fullName>
        <ecNumber evidence="13">3.1.21.10</ecNumber>
    </recommendedName>
    <alternativeName>
        <fullName evidence="13">Recombination protein U homolog</fullName>
    </alternativeName>
</protein>
<dbReference type="SUPFAM" id="SSF52980">
    <property type="entry name" value="Restriction endonuclease-like"/>
    <property type="match status" value="1"/>
</dbReference>
<dbReference type="EC" id="3.1.21.10" evidence="13"/>
<feature type="binding site" evidence="13">
    <location>
        <position position="63"/>
    </location>
    <ligand>
        <name>Mg(2+)</name>
        <dbReference type="ChEBI" id="CHEBI:18420"/>
    </ligand>
</feature>
<feature type="binding site" evidence="13">
    <location>
        <position position="61"/>
    </location>
    <ligand>
        <name>Mg(2+)</name>
        <dbReference type="ChEBI" id="CHEBI:18420"/>
    </ligand>
</feature>
<dbReference type="GO" id="GO:0000287">
    <property type="term" value="F:magnesium ion binding"/>
    <property type="evidence" value="ECO:0007669"/>
    <property type="project" value="UniProtKB-UniRule"/>
</dbReference>
<dbReference type="InterPro" id="IPR011335">
    <property type="entry name" value="Restrct_endonuc-II-like"/>
</dbReference>
<reference evidence="14 15" key="1">
    <citation type="submission" date="2014-08" db="EMBL/GenBank/DDBJ databases">
        <authorList>
            <person name="Kuleshov K."/>
            <person name="Dedkov V."/>
            <person name="Markelov M."/>
            <person name="Pimkina E."/>
        </authorList>
    </citation>
    <scope>NUCLEOTIDE SEQUENCE [LARGE SCALE GENOMIC DNA]</scope>
    <source>
        <strain evidence="15">TOA</strain>
    </source>
</reference>
<evidence type="ECO:0000256" key="12">
    <source>
        <dbReference type="ARBA" id="ARBA00029523"/>
    </source>
</evidence>
<organism evidence="14 15">
    <name type="scientific">Metamycoplasma hominis</name>
    <name type="common">Mycoplasma hominis</name>
    <dbReference type="NCBI Taxonomy" id="2098"/>
    <lineage>
        <taxon>Bacteria</taxon>
        <taxon>Bacillati</taxon>
        <taxon>Mycoplasmatota</taxon>
        <taxon>Mycoplasmoidales</taxon>
        <taxon>Metamycoplasmataceae</taxon>
        <taxon>Metamycoplasma</taxon>
    </lineage>
</organism>
<gene>
    <name evidence="13 14" type="primary">recU</name>
    <name evidence="14" type="ORF">KN71_001080</name>
</gene>
<evidence type="ECO:0000256" key="9">
    <source>
        <dbReference type="ARBA" id="ARBA00023172"/>
    </source>
</evidence>
<keyword evidence="7 13" id="KW-0378">Hydrolase</keyword>
<comment type="catalytic activity">
    <reaction evidence="13">
        <text>Endonucleolytic cleavage at a junction such as a reciprocal single-stranded crossover between two homologous DNA duplexes (Holliday junction).</text>
        <dbReference type="EC" id="3.1.21.10"/>
    </reaction>
</comment>
<dbReference type="AlphaFoldDB" id="A0A454C9I0"/>
<dbReference type="Proteomes" id="UP000029712">
    <property type="component" value="Chromosome"/>
</dbReference>
<accession>A0A454C9I0</accession>
<evidence type="ECO:0000256" key="8">
    <source>
        <dbReference type="ARBA" id="ARBA00022842"/>
    </source>
</evidence>
<dbReference type="EMBL" id="CP033021">
    <property type="protein sequence ID" value="AYN65296.1"/>
    <property type="molecule type" value="Genomic_DNA"/>
</dbReference>
<feature type="binding site" evidence="13">
    <location>
        <position position="94"/>
    </location>
    <ligand>
        <name>Mg(2+)</name>
        <dbReference type="ChEBI" id="CHEBI:18420"/>
    </ligand>
</feature>
<dbReference type="InterPro" id="IPR011856">
    <property type="entry name" value="tRNA_endonuc-like_dom_sf"/>
</dbReference>
<comment type="similarity">
    <text evidence="11 13">Belongs to the RecU family.</text>
</comment>
<dbReference type="OrthoDB" id="9783592at2"/>
<dbReference type="GO" id="GO:0006281">
    <property type="term" value="P:DNA repair"/>
    <property type="evidence" value="ECO:0007669"/>
    <property type="project" value="UniProtKB-UniRule"/>
</dbReference>
<feature type="site" description="Transition state stabilizer" evidence="13">
    <location>
        <position position="78"/>
    </location>
</feature>
<evidence type="ECO:0000256" key="6">
    <source>
        <dbReference type="ARBA" id="ARBA00022763"/>
    </source>
</evidence>
<dbReference type="CDD" id="cd22354">
    <property type="entry name" value="RecU-like"/>
    <property type="match status" value="1"/>
</dbReference>
<dbReference type="GO" id="GO:0005737">
    <property type="term" value="C:cytoplasm"/>
    <property type="evidence" value="ECO:0007669"/>
    <property type="project" value="UniProtKB-SubCell"/>
</dbReference>
<evidence type="ECO:0000256" key="3">
    <source>
        <dbReference type="ARBA" id="ARBA00022722"/>
    </source>
</evidence>
<evidence type="ECO:0000256" key="5">
    <source>
        <dbReference type="ARBA" id="ARBA00022759"/>
    </source>
</evidence>
<name>A0A454C9I0_METHO</name>
<evidence type="ECO:0000256" key="2">
    <source>
        <dbReference type="ARBA" id="ARBA00022490"/>
    </source>
</evidence>
<feature type="binding site" evidence="13">
    <location>
        <position position="76"/>
    </location>
    <ligand>
        <name>Mg(2+)</name>
        <dbReference type="ChEBI" id="CHEBI:18420"/>
    </ligand>
</feature>
<evidence type="ECO:0000256" key="10">
    <source>
        <dbReference type="ARBA" id="ARBA00023204"/>
    </source>
</evidence>
<dbReference type="GO" id="GO:0006310">
    <property type="term" value="P:DNA recombination"/>
    <property type="evidence" value="ECO:0007669"/>
    <property type="project" value="UniProtKB-UniRule"/>
</dbReference>
<comment type="function">
    <text evidence="13">Endonuclease that resolves Holliday junction intermediates in genetic recombination. Cleaves mobile four-strand junctions by introducing symmetrical nicks in paired strands. Promotes annealing of linear ssDNA with homologous dsDNA. Required for DNA repair, homologous recombination and chromosome segregation.</text>
</comment>
<dbReference type="GO" id="GO:0008821">
    <property type="term" value="F:crossover junction DNA endonuclease activity"/>
    <property type="evidence" value="ECO:0007669"/>
    <property type="project" value="UniProtKB-EC"/>
</dbReference>
<dbReference type="InterPro" id="IPR004612">
    <property type="entry name" value="Resolv_RecU"/>
</dbReference>
<dbReference type="RefSeq" id="WP_036438970.1">
    <property type="nucleotide sequence ID" value="NZ_CP033021.1"/>
</dbReference>
<keyword evidence="10 13" id="KW-0234">DNA repair</keyword>
<keyword evidence="5 13" id="KW-0255">Endonuclease</keyword>
<proteinExistence type="inferred from homology"/>
<dbReference type="Pfam" id="PF03838">
    <property type="entry name" value="RecU"/>
    <property type="match status" value="1"/>
</dbReference>
<comment type="subcellular location">
    <subcellularLocation>
        <location evidence="1 13">Cytoplasm</location>
    </subcellularLocation>
</comment>
<dbReference type="Gene3D" id="3.40.1350.10">
    <property type="match status" value="1"/>
</dbReference>
<evidence type="ECO:0000256" key="7">
    <source>
        <dbReference type="ARBA" id="ARBA00022801"/>
    </source>
</evidence>
<dbReference type="GO" id="GO:0007059">
    <property type="term" value="P:chromosome segregation"/>
    <property type="evidence" value="ECO:0007669"/>
    <property type="project" value="UniProtKB-UniRule"/>
</dbReference>
<reference evidence="14 15" key="2">
    <citation type="submission" date="2018-10" db="EMBL/GenBank/DDBJ databases">
        <title>Detection and isolation of Mycoplasma hominis as a predominant microorganism from pelvic cavity of patient with salpingitis and tubo-ovarian abscess.</title>
        <authorList>
            <person name="Guschin A.E."/>
            <person name="Khayrullina G.A."/>
            <person name="Rakovskaya I.V."/>
            <person name="Shelenkov A.A."/>
            <person name="Shagin D.A."/>
        </authorList>
    </citation>
    <scope>NUCLEOTIDE SEQUENCE [LARGE SCALE GENOMIC DNA]</scope>
    <source>
        <strain evidence="15">TOA</strain>
    </source>
</reference>
<sequence>MKNKNNRGMLLESIINNTNEYYFKNGIALIHKKNLDIKFKNVKLEKNKLLLNDASIYSKSTVDYYGVWKGRFLAFEVKSTEQKNFEKKNIKKHQIEYLNKVLLHQGIAFWIIYFKFQNEFLLIEHANFKKCLFEEKKSYICFEALKSLGKEIKLIFPGILDFLNILK</sequence>
<dbReference type="HAMAP" id="MF_00130">
    <property type="entry name" value="RecU"/>
    <property type="match status" value="1"/>
</dbReference>
<evidence type="ECO:0000313" key="15">
    <source>
        <dbReference type="Proteomes" id="UP000029712"/>
    </source>
</evidence>
<keyword evidence="3 13" id="KW-0540">Nuclease</keyword>
<dbReference type="GO" id="GO:0003676">
    <property type="term" value="F:nucleic acid binding"/>
    <property type="evidence" value="ECO:0007669"/>
    <property type="project" value="InterPro"/>
</dbReference>
<keyword evidence="9 13" id="KW-0233">DNA recombination</keyword>
<keyword evidence="8 13" id="KW-0460">Magnesium</keyword>
<comment type="cofactor">
    <cofactor evidence="13">
        <name>Mg(2+)</name>
        <dbReference type="ChEBI" id="CHEBI:18420"/>
    </cofactor>
    <text evidence="13">Binds 1 Mg(2+) ion per subunit.</text>
</comment>
<evidence type="ECO:0000256" key="11">
    <source>
        <dbReference type="ARBA" id="ARBA00023447"/>
    </source>
</evidence>
<keyword evidence="4 13" id="KW-0479">Metal-binding</keyword>
<evidence type="ECO:0000256" key="13">
    <source>
        <dbReference type="HAMAP-Rule" id="MF_00130"/>
    </source>
</evidence>
<evidence type="ECO:0000313" key="14">
    <source>
        <dbReference type="EMBL" id="AYN65296.1"/>
    </source>
</evidence>
<keyword evidence="2 13" id="KW-0963">Cytoplasm</keyword>
<dbReference type="NCBIfam" id="NF002581">
    <property type="entry name" value="PRK02234.1-2"/>
    <property type="match status" value="1"/>
</dbReference>
<keyword evidence="6 13" id="KW-0227">DNA damage</keyword>
<evidence type="ECO:0000256" key="1">
    <source>
        <dbReference type="ARBA" id="ARBA00004496"/>
    </source>
</evidence>